<dbReference type="OrthoDB" id="9773456at2"/>
<dbReference type="InterPro" id="IPR001505">
    <property type="entry name" value="Copper_CuA"/>
</dbReference>
<comment type="subcellular location">
    <subcellularLocation>
        <location evidence="1">Cell envelope</location>
    </subcellularLocation>
</comment>
<dbReference type="Gene3D" id="2.60.40.420">
    <property type="entry name" value="Cupredoxins - blue copper proteins"/>
    <property type="match status" value="1"/>
</dbReference>
<dbReference type="PANTHER" id="PTHR42838:SF2">
    <property type="entry name" value="NITROUS-OXIDE REDUCTASE"/>
    <property type="match status" value="1"/>
</dbReference>
<reference evidence="5 6" key="1">
    <citation type="submission" date="2018-10" db="EMBL/GenBank/DDBJ databases">
        <title>Genomic Encyclopedia of Archaeal and Bacterial Type Strains, Phase II (KMG-II): from individual species to whole genera.</title>
        <authorList>
            <person name="Goeker M."/>
        </authorList>
    </citation>
    <scope>NUCLEOTIDE SEQUENCE [LARGE SCALE GENOMIC DNA]</scope>
    <source>
        <strain evidence="5 6">DSM 16510</strain>
    </source>
</reference>
<evidence type="ECO:0000256" key="2">
    <source>
        <dbReference type="ARBA" id="ARBA00022723"/>
    </source>
</evidence>
<keyword evidence="3" id="KW-0186">Copper</keyword>
<evidence type="ECO:0000256" key="3">
    <source>
        <dbReference type="ARBA" id="ARBA00023008"/>
    </source>
</evidence>
<dbReference type="GO" id="GO:0030313">
    <property type="term" value="C:cell envelope"/>
    <property type="evidence" value="ECO:0007669"/>
    <property type="project" value="UniProtKB-SubCell"/>
</dbReference>
<proteinExistence type="predicted"/>
<keyword evidence="6" id="KW-1185">Reference proteome</keyword>
<evidence type="ECO:0000256" key="1">
    <source>
        <dbReference type="ARBA" id="ARBA00004196"/>
    </source>
</evidence>
<dbReference type="RefSeq" id="WP_121012449.1">
    <property type="nucleotide sequence ID" value="NZ_RCCJ01000001.1"/>
</dbReference>
<evidence type="ECO:0000313" key="5">
    <source>
        <dbReference type="EMBL" id="RLJ71287.1"/>
    </source>
</evidence>
<feature type="domain" description="Cytochrome oxidase subunit II copper A binding" evidence="4">
    <location>
        <begin position="54"/>
        <end position="149"/>
    </location>
</feature>
<dbReference type="InterPro" id="IPR002429">
    <property type="entry name" value="CcO_II-like_C"/>
</dbReference>
<dbReference type="InterPro" id="IPR008972">
    <property type="entry name" value="Cupredoxin"/>
</dbReference>
<dbReference type="Proteomes" id="UP000267841">
    <property type="component" value="Unassembled WGS sequence"/>
</dbReference>
<gene>
    <name evidence="5" type="ORF">BCF55_1586</name>
</gene>
<protein>
    <submittedName>
        <fullName evidence="5">Cytochrome c oxidase subunit 2</fullName>
    </submittedName>
</protein>
<dbReference type="InterPro" id="IPR034214">
    <property type="entry name" value="Ba3_CcO_II_C"/>
</dbReference>
<evidence type="ECO:0000259" key="4">
    <source>
        <dbReference type="PROSITE" id="PS50857"/>
    </source>
</evidence>
<dbReference type="PANTHER" id="PTHR42838">
    <property type="entry name" value="CYTOCHROME C OXIDASE SUBUNIT II"/>
    <property type="match status" value="1"/>
</dbReference>
<keyword evidence="2" id="KW-0479">Metal-binding</keyword>
<evidence type="ECO:0000313" key="6">
    <source>
        <dbReference type="Proteomes" id="UP000267841"/>
    </source>
</evidence>
<dbReference type="SUPFAM" id="SSF49503">
    <property type="entry name" value="Cupredoxins"/>
    <property type="match status" value="1"/>
</dbReference>
<dbReference type="InterPro" id="IPR051403">
    <property type="entry name" value="NosZ/Cyto_c_oxidase_sub2"/>
</dbReference>
<organism evidence="5 6">
    <name type="scientific">Hydrogenivirga caldilitoris</name>
    <dbReference type="NCBI Taxonomy" id="246264"/>
    <lineage>
        <taxon>Bacteria</taxon>
        <taxon>Pseudomonadati</taxon>
        <taxon>Aquificota</taxon>
        <taxon>Aquificia</taxon>
        <taxon>Aquificales</taxon>
        <taxon>Aquificaceae</taxon>
        <taxon>Hydrogenivirga</taxon>
    </lineage>
</organism>
<dbReference type="Pfam" id="PF00116">
    <property type="entry name" value="COX2"/>
    <property type="match status" value="1"/>
</dbReference>
<dbReference type="EMBL" id="RCCJ01000001">
    <property type="protein sequence ID" value="RLJ71287.1"/>
    <property type="molecule type" value="Genomic_DNA"/>
</dbReference>
<name>A0A497XQM7_9AQUI</name>
<sequence length="149" mass="16800">MDRAERNALTIAIALLLFFFVLIVYAAKGLKIDLPTCITDVQPFKEGRLIQHAPDRYELHVVARMWFFDFNQGQTEIELPVGSTVDFYLTSADVVHGMHVNGTTVNLMAIPGTVNYARYRFEKPGVYHVVCHEFCGVGHQAMQGKIVVK</sequence>
<dbReference type="CDD" id="cd13913">
    <property type="entry name" value="ba3_CcO_II_C"/>
    <property type="match status" value="1"/>
</dbReference>
<dbReference type="GO" id="GO:0004129">
    <property type="term" value="F:cytochrome-c oxidase activity"/>
    <property type="evidence" value="ECO:0007669"/>
    <property type="project" value="InterPro"/>
</dbReference>
<comment type="caution">
    <text evidence="5">The sequence shown here is derived from an EMBL/GenBank/DDBJ whole genome shotgun (WGS) entry which is preliminary data.</text>
</comment>
<dbReference type="AlphaFoldDB" id="A0A497XQM7"/>
<dbReference type="GO" id="GO:0016020">
    <property type="term" value="C:membrane"/>
    <property type="evidence" value="ECO:0007669"/>
    <property type="project" value="InterPro"/>
</dbReference>
<accession>A0A497XQM7</accession>
<dbReference type="PROSITE" id="PS00078">
    <property type="entry name" value="COX2"/>
    <property type="match status" value="1"/>
</dbReference>
<dbReference type="GO" id="GO:0005507">
    <property type="term" value="F:copper ion binding"/>
    <property type="evidence" value="ECO:0007669"/>
    <property type="project" value="InterPro"/>
</dbReference>
<dbReference type="PROSITE" id="PS50857">
    <property type="entry name" value="COX2_CUA"/>
    <property type="match status" value="1"/>
</dbReference>